<feature type="transmembrane region" description="Helical" evidence="1">
    <location>
        <begin position="169"/>
        <end position="188"/>
    </location>
</feature>
<organism evidence="2 3">
    <name type="scientific">Bacillus songklensis</name>
    <dbReference type="NCBI Taxonomy" id="1069116"/>
    <lineage>
        <taxon>Bacteria</taxon>
        <taxon>Bacillati</taxon>
        <taxon>Bacillota</taxon>
        <taxon>Bacilli</taxon>
        <taxon>Bacillales</taxon>
        <taxon>Bacillaceae</taxon>
        <taxon>Bacillus</taxon>
    </lineage>
</organism>
<keyword evidence="3" id="KW-1185">Reference proteome</keyword>
<gene>
    <name evidence="2" type="ORF">ACFOU2_08915</name>
</gene>
<proteinExistence type="predicted"/>
<keyword evidence="1" id="KW-0472">Membrane</keyword>
<evidence type="ECO:0000313" key="2">
    <source>
        <dbReference type="EMBL" id="MFC3883623.1"/>
    </source>
</evidence>
<dbReference type="Proteomes" id="UP001595752">
    <property type="component" value="Unassembled WGS sequence"/>
</dbReference>
<keyword evidence="1" id="KW-1133">Transmembrane helix</keyword>
<evidence type="ECO:0000313" key="3">
    <source>
        <dbReference type="Proteomes" id="UP001595752"/>
    </source>
</evidence>
<evidence type="ECO:0000256" key="1">
    <source>
        <dbReference type="SAM" id="Phobius"/>
    </source>
</evidence>
<comment type="caution">
    <text evidence="2">The sequence shown here is derived from an EMBL/GenBank/DDBJ whole genome shotgun (WGS) entry which is preliminary data.</text>
</comment>
<reference evidence="3" key="1">
    <citation type="journal article" date="2019" name="Int. J. Syst. Evol. Microbiol.">
        <title>The Global Catalogue of Microorganisms (GCM) 10K type strain sequencing project: providing services to taxonomists for standard genome sequencing and annotation.</title>
        <authorList>
            <consortium name="The Broad Institute Genomics Platform"/>
            <consortium name="The Broad Institute Genome Sequencing Center for Infectious Disease"/>
            <person name="Wu L."/>
            <person name="Ma J."/>
        </authorList>
    </citation>
    <scope>NUCLEOTIDE SEQUENCE [LARGE SCALE GENOMIC DNA]</scope>
    <source>
        <strain evidence="3">CCUG 61889</strain>
    </source>
</reference>
<feature type="transmembrane region" description="Helical" evidence="1">
    <location>
        <begin position="90"/>
        <end position="106"/>
    </location>
</feature>
<dbReference type="RefSeq" id="WP_377914266.1">
    <property type="nucleotide sequence ID" value="NZ_JBHRZT010000032.1"/>
</dbReference>
<feature type="transmembrane region" description="Helical" evidence="1">
    <location>
        <begin position="208"/>
        <end position="229"/>
    </location>
</feature>
<accession>A0ABV8B044</accession>
<protein>
    <submittedName>
        <fullName evidence="2">Uncharacterized protein</fullName>
    </submittedName>
</protein>
<keyword evidence="1" id="KW-0812">Transmembrane</keyword>
<dbReference type="EMBL" id="JBHRZT010000032">
    <property type="protein sequence ID" value="MFC3883623.1"/>
    <property type="molecule type" value="Genomic_DNA"/>
</dbReference>
<sequence length="254" mass="30317">MNQIPPFRRQRAHLSQFSTVQIHLKNPWIVAFFSFSYPGFGHLMQHRYARGFLLILWELFINNQANVNLGIMYSLLGDFEKAKEVMDERWLMLYIGIYMFGIWDSYRTTVDLNKLYILADREDAPILNMKMDTWDINFLDKRIPWVALVWSALVPGLGHFYVHKIITGFFIFGYTLSILYFSHLPQAINHTMIGEFEQATKVLNMQWMLYLPSIYLFILYDAYVSTIELNKLFEKELSRYLRKNYQNPDFEFPI</sequence>
<name>A0ABV8B044_9BACI</name>